<accession>A0A137P9R7</accession>
<dbReference type="EMBL" id="KQ964470">
    <property type="protein sequence ID" value="KXN71661.1"/>
    <property type="molecule type" value="Genomic_DNA"/>
</dbReference>
<evidence type="ECO:0000256" key="1">
    <source>
        <dbReference type="SAM" id="Coils"/>
    </source>
</evidence>
<sequence>MSAKKRYNLNDSSKILSISENILNSDLIQNSDKLISNYEDLFNENEMNQVWDTIHCSNNDHFKSIINIDANVSRTKSLLSPPLFSFKNATDKSKSLIDSLGIQNNKAVKVPRYYAKEHNILSELTLEIHPNFKNILKEILDPFYRFNFKNIISYLESSIFVGDYIKKRDVIINHISIPEDKYVLKYFDSNFLIERLTPKLNVKELITNQLSFSYEELNNLVLEYPIIDYGDRSSQTVDKNFIQNLSFSQGSNISSSSLSDFSQLYLRRFKLYTNLYEENDYSYMISNPNVALFNEDVPKSSCYISQQIRIIIDNLNTILSSLQDNVASSSAQGLEEIYPNKKLNFSPVSFEINDCSLVNLLRQKRELSIELQANIEIDQFSSDGENDTLSETSEVIILDSPSLSPPPKKKFQAQINTHASKLEKIEPKSENINEYSSIELYKSSHKYLVDQNILQNSKLTSLLSSKFNIYIIARYLSTNIYRLGPDLIYDENNCLFITSDIELHQVSIEANVTGQFFGLDKLKKMIHSNLPKFKNIWIVLQLSINSLKLQVSSSNQKLNQLLEEKLNIENNSKKRVRIIYSNSTESSAHLIRLIGEDISDQCDHLTNFTEVPAWNSKSQWLERGWLKPEETTHERFLCNLLWLTPFTAQLILTILDLNQLLNLNQKDLHKKLGKWIPSDVLVSL</sequence>
<keyword evidence="1" id="KW-0175">Coiled coil</keyword>
<dbReference type="PANTHER" id="PTHR35668">
    <property type="entry name" value="PROTEIN SHORTAGE IN CHIASMATA 1 ORTHOLOG"/>
    <property type="match status" value="1"/>
</dbReference>
<keyword evidence="3" id="KW-1185">Reference proteome</keyword>
<dbReference type="PANTHER" id="PTHR35668:SF1">
    <property type="entry name" value="PROTEIN SHORTAGE IN CHIASMATA 1 ORTHOLOG"/>
    <property type="match status" value="1"/>
</dbReference>
<name>A0A137P9R7_CONC2</name>
<reference evidence="2 3" key="1">
    <citation type="journal article" date="2015" name="Genome Biol. Evol.">
        <title>Phylogenomic analyses indicate that early fungi evolved digesting cell walls of algal ancestors of land plants.</title>
        <authorList>
            <person name="Chang Y."/>
            <person name="Wang S."/>
            <person name="Sekimoto S."/>
            <person name="Aerts A.L."/>
            <person name="Choi C."/>
            <person name="Clum A."/>
            <person name="LaButti K.M."/>
            <person name="Lindquist E.A."/>
            <person name="Yee Ngan C."/>
            <person name="Ohm R.A."/>
            <person name="Salamov A.A."/>
            <person name="Grigoriev I.V."/>
            <person name="Spatafora J.W."/>
            <person name="Berbee M.L."/>
        </authorList>
    </citation>
    <scope>NUCLEOTIDE SEQUENCE [LARGE SCALE GENOMIC DNA]</scope>
    <source>
        <strain evidence="2 3">NRRL 28638</strain>
    </source>
</reference>
<evidence type="ECO:0000313" key="2">
    <source>
        <dbReference type="EMBL" id="KXN71661.1"/>
    </source>
</evidence>
<evidence type="ECO:0000313" key="3">
    <source>
        <dbReference type="Proteomes" id="UP000070444"/>
    </source>
</evidence>
<gene>
    <name evidence="2" type="ORF">CONCODRAFT_5646</name>
</gene>
<dbReference type="GO" id="GO:0003697">
    <property type="term" value="F:single-stranded DNA binding"/>
    <property type="evidence" value="ECO:0007669"/>
    <property type="project" value="TreeGrafter"/>
</dbReference>
<dbReference type="OrthoDB" id="10613511at2759"/>
<dbReference type="Proteomes" id="UP000070444">
    <property type="component" value="Unassembled WGS sequence"/>
</dbReference>
<organism evidence="2 3">
    <name type="scientific">Conidiobolus coronatus (strain ATCC 28846 / CBS 209.66 / NRRL 28638)</name>
    <name type="common">Delacroixia coronata</name>
    <dbReference type="NCBI Taxonomy" id="796925"/>
    <lineage>
        <taxon>Eukaryota</taxon>
        <taxon>Fungi</taxon>
        <taxon>Fungi incertae sedis</taxon>
        <taxon>Zoopagomycota</taxon>
        <taxon>Entomophthoromycotina</taxon>
        <taxon>Entomophthoromycetes</taxon>
        <taxon>Entomophthorales</taxon>
        <taxon>Ancylistaceae</taxon>
        <taxon>Conidiobolus</taxon>
    </lineage>
</organism>
<dbReference type="GO" id="GO:0016887">
    <property type="term" value="F:ATP hydrolysis activity"/>
    <property type="evidence" value="ECO:0007669"/>
    <property type="project" value="InterPro"/>
</dbReference>
<proteinExistence type="predicted"/>
<dbReference type="GO" id="GO:0000712">
    <property type="term" value="P:resolution of meiotic recombination intermediates"/>
    <property type="evidence" value="ECO:0007669"/>
    <property type="project" value="InterPro"/>
</dbReference>
<dbReference type="InterPro" id="IPR039991">
    <property type="entry name" value="SHOC1"/>
</dbReference>
<feature type="coiled-coil region" evidence="1">
    <location>
        <begin position="544"/>
        <end position="571"/>
    </location>
</feature>
<dbReference type="STRING" id="796925.A0A137P9R7"/>
<protein>
    <submittedName>
        <fullName evidence="2">Uncharacterized protein</fullName>
    </submittedName>
</protein>
<dbReference type="AlphaFoldDB" id="A0A137P9R7"/>
<dbReference type="GO" id="GO:0000794">
    <property type="term" value="C:condensed nuclear chromosome"/>
    <property type="evidence" value="ECO:0007669"/>
    <property type="project" value="InterPro"/>
</dbReference>